<organism evidence="4 5">
    <name type="scientific">Listeria kieliensis</name>
    <dbReference type="NCBI Taxonomy" id="1621700"/>
    <lineage>
        <taxon>Bacteria</taxon>
        <taxon>Bacillati</taxon>
        <taxon>Bacillota</taxon>
        <taxon>Bacilli</taxon>
        <taxon>Bacillales</taxon>
        <taxon>Listeriaceae</taxon>
        <taxon>Listeria</taxon>
    </lineage>
</organism>
<dbReference type="NCBIfam" id="TIGR01451">
    <property type="entry name" value="B_ant_repeat"/>
    <property type="match status" value="1"/>
</dbReference>
<sequence length="1075" mass="119450">MKQKKKILSMIVLLLLVLSMGMQIVRASTQVETSQESVTKNSKQQQENHQKDDSLTEKQTHQDLLNKDAQAKLLEQSPRKKDQTKQQSSLQPKLALDDKYEWTESVKNPKGEIEQPDGSQLVFGFDGAGMVDKDTSAIAFGRPNIYVKTTEGEMISLIRGSTANSISGSYSSGLIFIENGKLFDDALQSTSYRKNLKVMTAVDENEHPIIRADMTSTYAKHDWGITTVLKASADGQTIQQEFYLTNLGTELQIGFGKKINTNFSDKPVVSLGNGEGMSVLDGRGHKFNQVVNVKDGPDNWTVNSNNIAFLNSFTPNDWTGTGNETENLSKDEVIAEKINADIKLKWQPRTVGANETTHIRYDIKYVAPEKSIVDKMYDWKEVQQNPKGEVLQPNGNTLVFEFSTTQYEGSMIKNINAFGKPNVYLRTPDGKKIQHLYDATGTLRTSKGLLFLDGTEVINDNLMNNSSSTKDVKVMTAIDENGHTVIRAHMASSATGHDWGIDEVLKPSRDGQSIQHEYYLTNLGEAGKIGLARAVDTQLNNNDRVPIHAIGENRGMYIESDGYRLYYRTNMKDGPENWNGDQFNNDFLSNFTPADWTGAGKEAENLSKGAIIADQIDTGLKLKWLPRDLKLDETAHYRYDVGIVSAGQPVPSLEKNVENISSEDQTEARLGDKLRYTIKLSNTGDDDWNNIEVKDELPDAVSTPENIVLIHANGDAESLLLQDVYNDKTHTLDLTNQTLKSEKEILLTFEGKIINNDKREIINVASGEGQGADGKNYTVSDVARMKVKESSIPHVEKTVKNVNGSDDYLPGDTVEYSLKVGNANKNTAISWDNISLKDVVPEDVTVDPTSFHKTYTKADGTTEESDLAQDTVWQESSRQLLVKQDALKGTEDVVVTFKAKIKNSVANKLVQNTLEVISDEFDPITADASFNVAGQLEFISAPKNISFGKLPIKSFKQTYKPELWDEALQVKDNRSLTISPRWSMLVKLEKPLTGAKSTETLTSLYYKADGQEQMITDEDGAQIYEHTTTDSNAVTISDLWDDDTGLRLDVPAGKAKKDVYSGTLVWTLQDVPGTE</sequence>
<evidence type="ECO:0000313" key="4">
    <source>
        <dbReference type="EMBL" id="RDX01005.1"/>
    </source>
</evidence>
<feature type="region of interest" description="Disordered" evidence="1">
    <location>
        <begin position="30"/>
        <end position="60"/>
    </location>
</feature>
<feature type="domain" description="DUF11" evidence="3">
    <location>
        <begin position="664"/>
        <end position="773"/>
    </location>
</feature>
<evidence type="ECO:0000256" key="2">
    <source>
        <dbReference type="SAM" id="SignalP"/>
    </source>
</evidence>
<name>A0A3D8TQD9_9LIST</name>
<dbReference type="Pfam" id="PF01345">
    <property type="entry name" value="DUF11"/>
    <property type="match status" value="1"/>
</dbReference>
<evidence type="ECO:0000256" key="1">
    <source>
        <dbReference type="SAM" id="MobiDB-lite"/>
    </source>
</evidence>
<feature type="compositionally biased region" description="Polar residues" evidence="1">
    <location>
        <begin position="30"/>
        <end position="45"/>
    </location>
</feature>
<proteinExistence type="predicted"/>
<dbReference type="InterPro" id="IPR047589">
    <property type="entry name" value="DUF11_rpt"/>
</dbReference>
<evidence type="ECO:0000259" key="3">
    <source>
        <dbReference type="Pfam" id="PF01345"/>
    </source>
</evidence>
<dbReference type="EMBL" id="LARY01000002">
    <property type="protein sequence ID" value="RDX01005.1"/>
    <property type="molecule type" value="Genomic_DNA"/>
</dbReference>
<feature type="signal peptide" evidence="2">
    <location>
        <begin position="1"/>
        <end position="27"/>
    </location>
</feature>
<dbReference type="RefSeq" id="WP_115753257.1">
    <property type="nucleotide sequence ID" value="NZ_LARY01000002.1"/>
</dbReference>
<dbReference type="AlphaFoldDB" id="A0A3D8TQD9"/>
<dbReference type="Proteomes" id="UP000257055">
    <property type="component" value="Unassembled WGS sequence"/>
</dbReference>
<reference evidence="5" key="1">
    <citation type="submission" date="2015-04" db="EMBL/GenBank/DDBJ databases">
        <authorList>
            <person name="Schardt J."/>
            <person name="Mueller-Herbst S."/>
            <person name="Scherer S."/>
            <person name="Huptas C."/>
        </authorList>
    </citation>
    <scope>NUCLEOTIDE SEQUENCE [LARGE SCALE GENOMIC DNA]</scope>
    <source>
        <strain evidence="5">Kiel-L1</strain>
    </source>
</reference>
<dbReference type="Gene3D" id="2.60.40.740">
    <property type="match status" value="2"/>
</dbReference>
<keyword evidence="5" id="KW-1185">Reference proteome</keyword>
<protein>
    <recommendedName>
        <fullName evidence="3">DUF11 domain-containing protein</fullName>
    </recommendedName>
</protein>
<feature type="chain" id="PRO_5017761768" description="DUF11 domain-containing protein" evidence="2">
    <location>
        <begin position="28"/>
        <end position="1075"/>
    </location>
</feature>
<gene>
    <name evidence="4" type="ORF">UR08_08585</name>
</gene>
<dbReference type="InterPro" id="IPR001434">
    <property type="entry name" value="OmcB-like_DUF11"/>
</dbReference>
<feature type="compositionally biased region" description="Basic and acidic residues" evidence="1">
    <location>
        <begin position="46"/>
        <end position="60"/>
    </location>
</feature>
<keyword evidence="2" id="KW-0732">Signal</keyword>
<accession>A0A3D8TQD9</accession>
<evidence type="ECO:0000313" key="5">
    <source>
        <dbReference type="Proteomes" id="UP000257055"/>
    </source>
</evidence>
<comment type="caution">
    <text evidence="4">The sequence shown here is derived from an EMBL/GenBank/DDBJ whole genome shotgun (WGS) entry which is preliminary data.</text>
</comment>